<dbReference type="STRING" id="1642818.AWE51_10060"/>
<dbReference type="AlphaFoldDB" id="A0A162ZRA2"/>
<dbReference type="RefSeq" id="WP_066316113.1">
    <property type="nucleotide sequence ID" value="NZ_CANLSS010000016.1"/>
</dbReference>
<sequence>MLRKRIHNKNGVVLCNQTTILIYERAIFRLLSINARLFDTCIQNNTSYAILLRSWIKECFDKNIAIEIVVKNIIKSGVVGYIESCSKTNITR</sequence>
<comment type="caution">
    <text evidence="1">The sequence shown here is derived from an EMBL/GenBank/DDBJ whole genome shotgun (WGS) entry which is preliminary data.</text>
</comment>
<proteinExistence type="predicted"/>
<dbReference type="OrthoDB" id="1164905at2"/>
<protein>
    <submittedName>
        <fullName evidence="1">Uncharacterized protein</fullName>
    </submittedName>
</protein>
<dbReference type="EMBL" id="LQRT01000024">
    <property type="protein sequence ID" value="KZS39975.1"/>
    <property type="molecule type" value="Genomic_DNA"/>
</dbReference>
<dbReference type="Proteomes" id="UP000076715">
    <property type="component" value="Unassembled WGS sequence"/>
</dbReference>
<evidence type="ECO:0000313" key="2">
    <source>
        <dbReference type="Proteomes" id="UP000076715"/>
    </source>
</evidence>
<evidence type="ECO:0000313" key="1">
    <source>
        <dbReference type="EMBL" id="KZS39975.1"/>
    </source>
</evidence>
<gene>
    <name evidence="1" type="ORF">AWE51_10060</name>
</gene>
<organism evidence="1 2">
    <name type="scientific">Aquimarina aggregata</name>
    <dbReference type="NCBI Taxonomy" id="1642818"/>
    <lineage>
        <taxon>Bacteria</taxon>
        <taxon>Pseudomonadati</taxon>
        <taxon>Bacteroidota</taxon>
        <taxon>Flavobacteriia</taxon>
        <taxon>Flavobacteriales</taxon>
        <taxon>Flavobacteriaceae</taxon>
        <taxon>Aquimarina</taxon>
    </lineage>
</organism>
<reference evidence="1 2" key="1">
    <citation type="submission" date="2016-01" db="EMBL/GenBank/DDBJ databases">
        <title>The draft genome sequence of Aquimarina sp. RZW4-3-2.</title>
        <authorList>
            <person name="Wang Y."/>
        </authorList>
    </citation>
    <scope>NUCLEOTIDE SEQUENCE [LARGE SCALE GENOMIC DNA]</scope>
    <source>
        <strain evidence="1 2">RZW4-3-2</strain>
    </source>
</reference>
<keyword evidence="2" id="KW-1185">Reference proteome</keyword>
<accession>A0A162ZRA2</accession>
<name>A0A162ZRA2_9FLAO</name>